<protein>
    <submittedName>
        <fullName evidence="1">Uncharacterized protein</fullName>
    </submittedName>
</protein>
<keyword evidence="2" id="KW-1185">Reference proteome</keyword>
<organism evidence="1 2">
    <name type="scientific">Araneus ventricosus</name>
    <name type="common">Orbweaver spider</name>
    <name type="synonym">Epeira ventricosa</name>
    <dbReference type="NCBI Taxonomy" id="182803"/>
    <lineage>
        <taxon>Eukaryota</taxon>
        <taxon>Metazoa</taxon>
        <taxon>Ecdysozoa</taxon>
        <taxon>Arthropoda</taxon>
        <taxon>Chelicerata</taxon>
        <taxon>Arachnida</taxon>
        <taxon>Araneae</taxon>
        <taxon>Araneomorphae</taxon>
        <taxon>Entelegynae</taxon>
        <taxon>Araneoidea</taxon>
        <taxon>Araneidae</taxon>
        <taxon>Araneus</taxon>
    </lineage>
</organism>
<reference evidence="1 2" key="1">
    <citation type="journal article" date="2019" name="Sci. Rep.">
        <title>Orb-weaving spider Araneus ventricosus genome elucidates the spidroin gene catalogue.</title>
        <authorList>
            <person name="Kono N."/>
            <person name="Nakamura H."/>
            <person name="Ohtoshi R."/>
            <person name="Moran D.A.P."/>
            <person name="Shinohara A."/>
            <person name="Yoshida Y."/>
            <person name="Fujiwara M."/>
            <person name="Mori M."/>
            <person name="Tomita M."/>
            <person name="Arakawa K."/>
        </authorList>
    </citation>
    <scope>NUCLEOTIDE SEQUENCE [LARGE SCALE GENOMIC DNA]</scope>
</reference>
<evidence type="ECO:0000313" key="1">
    <source>
        <dbReference type="EMBL" id="GBM83758.1"/>
    </source>
</evidence>
<sequence>MADTCWRMACFNFGKDGGLSGSTFNLKNSHNHKSKGVRPGDLGGHVRGKGRFMARSSSNVERISCCTGAATCGGSLSCIKVTVCSACRFAILE</sequence>
<proteinExistence type="predicted"/>
<dbReference type="Proteomes" id="UP000499080">
    <property type="component" value="Unassembled WGS sequence"/>
</dbReference>
<evidence type="ECO:0000313" key="2">
    <source>
        <dbReference type="Proteomes" id="UP000499080"/>
    </source>
</evidence>
<accession>A0A4Y2J207</accession>
<comment type="caution">
    <text evidence="1">The sequence shown here is derived from an EMBL/GenBank/DDBJ whole genome shotgun (WGS) entry which is preliminary data.</text>
</comment>
<dbReference type="AlphaFoldDB" id="A0A4Y2J207"/>
<name>A0A4Y2J207_ARAVE</name>
<gene>
    <name evidence="1" type="ORF">AVEN_272096_1</name>
</gene>
<dbReference type="EMBL" id="BGPR01188292">
    <property type="protein sequence ID" value="GBM83758.1"/>
    <property type="molecule type" value="Genomic_DNA"/>
</dbReference>